<evidence type="ECO:0000313" key="8">
    <source>
        <dbReference type="Proteomes" id="UP000183155"/>
    </source>
</evidence>
<reference evidence="5 7" key="1">
    <citation type="submission" date="2015-02" db="EMBL/GenBank/DDBJ databases">
        <title>Pseudomonas helleri sp. nov. and Pseudomonas weihenstephanensis sp. nov., isolated from raw cows milk.</title>
        <authorList>
            <person name="von Neubeck M."/>
            <person name="Huptas C."/>
            <person name="Wenning M."/>
            <person name="Scherer S."/>
        </authorList>
    </citation>
    <scope>NUCLEOTIDE SEQUENCE [LARGE SCALE GENOMIC DNA]</scope>
    <source>
        <strain evidence="5 7">DSM 21104</strain>
    </source>
</reference>
<dbReference type="RefSeq" id="WP_048381909.1">
    <property type="nucleotide sequence ID" value="NZ_FNRS01000001.1"/>
</dbReference>
<comment type="caution">
    <text evidence="5">The sequence shown here is derived from an EMBL/GenBank/DDBJ whole genome shotgun (WGS) entry which is preliminary data.</text>
</comment>
<accession>A0A0J6GPA8</accession>
<evidence type="ECO:0000259" key="4">
    <source>
        <dbReference type="Pfam" id="PF00248"/>
    </source>
</evidence>
<evidence type="ECO:0000256" key="2">
    <source>
        <dbReference type="ARBA" id="ARBA00022857"/>
    </source>
</evidence>
<keyword evidence="2" id="KW-0521">NADP</keyword>
<dbReference type="PANTHER" id="PTHR43150">
    <property type="entry name" value="HYPERKINETIC, ISOFORM M"/>
    <property type="match status" value="1"/>
</dbReference>
<gene>
    <name evidence="6" type="ORF">SAMN04490203_2850</name>
    <name evidence="5" type="ORF">TU78_13135</name>
</gene>
<keyword evidence="6" id="KW-0813">Transport</keyword>
<keyword evidence="3" id="KW-0560">Oxidoreductase</keyword>
<dbReference type="PANTHER" id="PTHR43150:SF2">
    <property type="entry name" value="HYPERKINETIC, ISOFORM M"/>
    <property type="match status" value="1"/>
</dbReference>
<sequence length="336" mass="37510">MLYRSLGSSSLQLSVLSFGSWITFGTRLDQRGANECLACAYDHGINFFDSAEVYLGGQAERMLGEGIRTLGWPRDGYCISSKVLFGTGDNHDVRSPARPTQQGLSRKHITEACHQSLRRFGVEYLDFFLCHRPEPGMSIAEIAWTMNTLIQQGKVLYWGTSEWPVADVLALIAFCKHHHLIPPQLEQPQYNLFHRQRVEDEYQPLVQEHGFGLTTWSPLASGILAGRYDVGTAPGSRLTTEGFAWLEAFIFENKREARIAAARQLKDIADELGATRAQLALAWALQNRSVTSVLIGASSLKQLQENLGALDVMPHLDSSLRSKIEQVMESSSPIMR</sequence>
<evidence type="ECO:0000256" key="1">
    <source>
        <dbReference type="ARBA" id="ARBA00006515"/>
    </source>
</evidence>
<dbReference type="SUPFAM" id="SSF51430">
    <property type="entry name" value="NAD(P)-linked oxidoreductase"/>
    <property type="match status" value="1"/>
</dbReference>
<dbReference type="InterPro" id="IPR023210">
    <property type="entry name" value="NADP_OxRdtase_dom"/>
</dbReference>
<dbReference type="EMBL" id="FNRS01000001">
    <property type="protein sequence ID" value="SEC66098.1"/>
    <property type="molecule type" value="Genomic_DNA"/>
</dbReference>
<dbReference type="GO" id="GO:0016491">
    <property type="term" value="F:oxidoreductase activity"/>
    <property type="evidence" value="ECO:0007669"/>
    <property type="project" value="UniProtKB-KW"/>
</dbReference>
<name>A0A0J6GPA8_PSETA</name>
<dbReference type="Proteomes" id="UP000183155">
    <property type="component" value="Unassembled WGS sequence"/>
</dbReference>
<evidence type="ECO:0000313" key="6">
    <source>
        <dbReference type="EMBL" id="SEC66098.1"/>
    </source>
</evidence>
<protein>
    <submittedName>
        <fullName evidence="5">Alcohol dehydrogenase</fullName>
    </submittedName>
    <submittedName>
        <fullName evidence="6">Voltage-dependent potassium channel beta subunit, animal</fullName>
    </submittedName>
</protein>
<proteinExistence type="inferred from homology"/>
<reference evidence="6 8" key="2">
    <citation type="submission" date="2016-10" db="EMBL/GenBank/DDBJ databases">
        <authorList>
            <person name="Varghese N."/>
            <person name="Submissions S."/>
        </authorList>
    </citation>
    <scope>NUCLEOTIDE SEQUENCE [LARGE SCALE GENOMIC DNA]</scope>
    <source>
        <strain evidence="6 8">BS3652</strain>
    </source>
</reference>
<dbReference type="OrthoDB" id="9772407at2"/>
<dbReference type="AlphaFoldDB" id="A0A0J6GPA8"/>
<dbReference type="EMBL" id="JYLA01000005">
    <property type="protein sequence ID" value="KMM84193.1"/>
    <property type="molecule type" value="Genomic_DNA"/>
</dbReference>
<keyword evidence="8" id="KW-1185">Reference proteome</keyword>
<dbReference type="Proteomes" id="UP000036395">
    <property type="component" value="Unassembled WGS sequence"/>
</dbReference>
<evidence type="ECO:0000313" key="5">
    <source>
        <dbReference type="EMBL" id="KMM84193.1"/>
    </source>
</evidence>
<feature type="domain" description="NADP-dependent oxidoreductase" evidence="4">
    <location>
        <begin position="16"/>
        <end position="320"/>
    </location>
</feature>
<evidence type="ECO:0000313" key="7">
    <source>
        <dbReference type="Proteomes" id="UP000036395"/>
    </source>
</evidence>
<keyword evidence="6" id="KW-0407">Ion channel</keyword>
<comment type="similarity">
    <text evidence="1">Belongs to the shaker potassium channel beta subunit family.</text>
</comment>
<dbReference type="PRINTS" id="PR01577">
    <property type="entry name" value="KCNABCHANNEL"/>
</dbReference>
<dbReference type="GO" id="GO:0034220">
    <property type="term" value="P:monoatomic ion transmembrane transport"/>
    <property type="evidence" value="ECO:0007669"/>
    <property type="project" value="UniProtKB-KW"/>
</dbReference>
<dbReference type="Gene3D" id="3.20.20.100">
    <property type="entry name" value="NADP-dependent oxidoreductase domain"/>
    <property type="match status" value="1"/>
</dbReference>
<organism evidence="5 7">
    <name type="scientific">Pseudomonas taetrolens</name>
    <dbReference type="NCBI Taxonomy" id="47884"/>
    <lineage>
        <taxon>Bacteria</taxon>
        <taxon>Pseudomonadati</taxon>
        <taxon>Pseudomonadota</taxon>
        <taxon>Gammaproteobacteria</taxon>
        <taxon>Pseudomonadales</taxon>
        <taxon>Pseudomonadaceae</taxon>
        <taxon>Pseudomonas</taxon>
    </lineage>
</organism>
<dbReference type="InterPro" id="IPR005399">
    <property type="entry name" value="K_chnl_volt-dep_bsu_KCNAB-rel"/>
</dbReference>
<dbReference type="PATRIC" id="fig|47884.3.peg.3083"/>
<keyword evidence="6" id="KW-0406">Ion transport</keyword>
<dbReference type="InterPro" id="IPR036812">
    <property type="entry name" value="NAD(P)_OxRdtase_dom_sf"/>
</dbReference>
<dbReference type="Pfam" id="PF00248">
    <property type="entry name" value="Aldo_ket_red"/>
    <property type="match status" value="1"/>
</dbReference>
<dbReference type="STRING" id="47884.SAMN04490203_2850"/>
<evidence type="ECO:0000256" key="3">
    <source>
        <dbReference type="ARBA" id="ARBA00023002"/>
    </source>
</evidence>